<dbReference type="OrthoDB" id="289446at2"/>
<gene>
    <name evidence="1" type="ORF">FF011L_12860</name>
</gene>
<protein>
    <submittedName>
        <fullName evidence="1">Uncharacterized protein</fullName>
    </submittedName>
</protein>
<name>A0A517MCB9_9BACT</name>
<organism evidence="1 2">
    <name type="scientific">Roseimaritima multifibrata</name>
    <dbReference type="NCBI Taxonomy" id="1930274"/>
    <lineage>
        <taxon>Bacteria</taxon>
        <taxon>Pseudomonadati</taxon>
        <taxon>Planctomycetota</taxon>
        <taxon>Planctomycetia</taxon>
        <taxon>Pirellulales</taxon>
        <taxon>Pirellulaceae</taxon>
        <taxon>Roseimaritima</taxon>
    </lineage>
</organism>
<accession>A0A517MCB9</accession>
<dbReference type="Proteomes" id="UP000320672">
    <property type="component" value="Chromosome"/>
</dbReference>
<proteinExistence type="predicted"/>
<evidence type="ECO:0000313" key="1">
    <source>
        <dbReference type="EMBL" id="QDS92539.1"/>
    </source>
</evidence>
<dbReference type="RefSeq" id="WP_145350776.1">
    <property type="nucleotide sequence ID" value="NZ_CP036262.1"/>
</dbReference>
<dbReference type="KEGG" id="rml:FF011L_12860"/>
<sequence length="119" mass="13469">MSLAKFEIQITGASGTPLQLSFEASADRLAELPKLDLELDGYFVWMIDGLLQRQITGMLYDNGQQLQFVHLHANCFREDLKQLISCISLVDEGLQITELPGGRLQTLQDFETKCWPTDH</sequence>
<dbReference type="EMBL" id="CP036262">
    <property type="protein sequence ID" value="QDS92539.1"/>
    <property type="molecule type" value="Genomic_DNA"/>
</dbReference>
<reference evidence="1 2" key="1">
    <citation type="submission" date="2019-02" db="EMBL/GenBank/DDBJ databases">
        <title>Deep-cultivation of Planctomycetes and their phenomic and genomic characterization uncovers novel biology.</title>
        <authorList>
            <person name="Wiegand S."/>
            <person name="Jogler M."/>
            <person name="Boedeker C."/>
            <person name="Pinto D."/>
            <person name="Vollmers J."/>
            <person name="Rivas-Marin E."/>
            <person name="Kohn T."/>
            <person name="Peeters S.H."/>
            <person name="Heuer A."/>
            <person name="Rast P."/>
            <person name="Oberbeckmann S."/>
            <person name="Bunk B."/>
            <person name="Jeske O."/>
            <person name="Meyerdierks A."/>
            <person name="Storesund J.E."/>
            <person name="Kallscheuer N."/>
            <person name="Luecker S."/>
            <person name="Lage O.M."/>
            <person name="Pohl T."/>
            <person name="Merkel B.J."/>
            <person name="Hornburger P."/>
            <person name="Mueller R.-W."/>
            <person name="Bruemmer F."/>
            <person name="Labrenz M."/>
            <person name="Spormann A.M."/>
            <person name="Op den Camp H."/>
            <person name="Overmann J."/>
            <person name="Amann R."/>
            <person name="Jetten M.S.M."/>
            <person name="Mascher T."/>
            <person name="Medema M.H."/>
            <person name="Devos D.P."/>
            <person name="Kaster A.-K."/>
            <person name="Ovreas L."/>
            <person name="Rohde M."/>
            <person name="Galperin M.Y."/>
            <person name="Jogler C."/>
        </authorList>
    </citation>
    <scope>NUCLEOTIDE SEQUENCE [LARGE SCALE GENOMIC DNA]</scope>
    <source>
        <strain evidence="1 2">FF011L</strain>
    </source>
</reference>
<evidence type="ECO:0000313" key="2">
    <source>
        <dbReference type="Proteomes" id="UP000320672"/>
    </source>
</evidence>
<keyword evidence="2" id="KW-1185">Reference proteome</keyword>
<dbReference type="AlphaFoldDB" id="A0A517MCB9"/>